<gene>
    <name evidence="2" type="ORF">METZ01_LOCUS410919</name>
</gene>
<feature type="non-terminal residue" evidence="2">
    <location>
        <position position="94"/>
    </location>
</feature>
<dbReference type="AlphaFoldDB" id="A0A382WI83"/>
<organism evidence="2">
    <name type="scientific">marine metagenome</name>
    <dbReference type="NCBI Taxonomy" id="408172"/>
    <lineage>
        <taxon>unclassified sequences</taxon>
        <taxon>metagenomes</taxon>
        <taxon>ecological metagenomes</taxon>
    </lineage>
</organism>
<dbReference type="InterPro" id="IPR032466">
    <property type="entry name" value="Metal_Hydrolase"/>
</dbReference>
<evidence type="ECO:0000313" key="2">
    <source>
        <dbReference type="EMBL" id="SVD58065.1"/>
    </source>
</evidence>
<name>A0A382WI83_9ZZZZ</name>
<accession>A0A382WI83</accession>
<dbReference type="EMBL" id="UINC01159782">
    <property type="protein sequence ID" value="SVD58065.1"/>
    <property type="molecule type" value="Genomic_DNA"/>
</dbReference>
<proteinExistence type="predicted"/>
<evidence type="ECO:0000256" key="1">
    <source>
        <dbReference type="SAM" id="MobiDB-lite"/>
    </source>
</evidence>
<feature type="region of interest" description="Disordered" evidence="1">
    <location>
        <begin position="71"/>
        <end position="94"/>
    </location>
</feature>
<sequence>MDECEVEKAVMVPVVAEFSPDNNSECARWSRQHPDRLAAMTYVAMHELSAIEEVARAREGYVAGGIFRGDRGGKRSGGAVRWEEARWRPEERRP</sequence>
<dbReference type="SUPFAM" id="SSF51556">
    <property type="entry name" value="Metallo-dependent hydrolases"/>
    <property type="match status" value="1"/>
</dbReference>
<dbReference type="Gene3D" id="3.20.20.140">
    <property type="entry name" value="Metal-dependent hydrolases"/>
    <property type="match status" value="1"/>
</dbReference>
<reference evidence="2" key="1">
    <citation type="submission" date="2018-05" db="EMBL/GenBank/DDBJ databases">
        <authorList>
            <person name="Lanie J.A."/>
            <person name="Ng W.-L."/>
            <person name="Kazmierczak K.M."/>
            <person name="Andrzejewski T.M."/>
            <person name="Davidsen T.M."/>
            <person name="Wayne K.J."/>
            <person name="Tettelin H."/>
            <person name="Glass J.I."/>
            <person name="Rusch D."/>
            <person name="Podicherti R."/>
            <person name="Tsui H.-C.T."/>
            <person name="Winkler M.E."/>
        </authorList>
    </citation>
    <scope>NUCLEOTIDE SEQUENCE</scope>
</reference>
<protein>
    <submittedName>
        <fullName evidence="2">Uncharacterized protein</fullName>
    </submittedName>
</protein>
<feature type="compositionally biased region" description="Basic and acidic residues" evidence="1">
    <location>
        <begin position="81"/>
        <end position="94"/>
    </location>
</feature>